<gene>
    <name evidence="2" type="ORF">GF1_25260</name>
</gene>
<evidence type="ECO:0000313" key="2">
    <source>
        <dbReference type="EMBL" id="BCO10150.1"/>
    </source>
</evidence>
<organism evidence="2 3">
    <name type="scientific">Desulfolithobacter dissulfuricans</name>
    <dbReference type="NCBI Taxonomy" id="2795293"/>
    <lineage>
        <taxon>Bacteria</taxon>
        <taxon>Pseudomonadati</taxon>
        <taxon>Thermodesulfobacteriota</taxon>
        <taxon>Desulfobulbia</taxon>
        <taxon>Desulfobulbales</taxon>
        <taxon>Desulfobulbaceae</taxon>
        <taxon>Desulfolithobacter</taxon>
    </lineage>
</organism>
<proteinExistence type="predicted"/>
<evidence type="ECO:0000256" key="1">
    <source>
        <dbReference type="SAM" id="MobiDB-lite"/>
    </source>
</evidence>
<dbReference type="AlphaFoldDB" id="A0A915XJC5"/>
<evidence type="ECO:0000313" key="3">
    <source>
        <dbReference type="Proteomes" id="UP001063350"/>
    </source>
</evidence>
<keyword evidence="3" id="KW-1185">Reference proteome</keyword>
<sequence>MSNPILNHAKGLTRYRASRYCARLPTYDAESGSLTLCTAHFLSLPSDPAVASNALAIRIVFPLVGVTPAFRRLGLPAMPGKHNKRPGSEEPGRYDPPVVFRGRNP</sequence>
<dbReference type="KEGG" id="ddu:GF1_25260"/>
<dbReference type="EMBL" id="AP024233">
    <property type="protein sequence ID" value="BCO10150.1"/>
    <property type="molecule type" value="Genomic_DNA"/>
</dbReference>
<name>A0A915XJC5_9BACT</name>
<accession>A0A915XJC5</accession>
<protein>
    <submittedName>
        <fullName evidence="2">Uncharacterized protein</fullName>
    </submittedName>
</protein>
<reference evidence="2" key="1">
    <citation type="submission" date="2020-12" db="EMBL/GenBank/DDBJ databases">
        <title>Desulfobium dissulfuricans gen. nov., sp. nov., a novel mesophilic, sulfate-reducing bacterium isolated from a deep-sea hydrothermal vent.</title>
        <authorList>
            <person name="Hashimoto Y."/>
            <person name="Tame A."/>
            <person name="Sawayama S."/>
            <person name="Miyazaki J."/>
            <person name="Takai K."/>
            <person name="Nakagawa S."/>
        </authorList>
    </citation>
    <scope>NUCLEOTIDE SEQUENCE</scope>
    <source>
        <strain evidence="2">GF1</strain>
    </source>
</reference>
<dbReference type="Proteomes" id="UP001063350">
    <property type="component" value="Chromosome"/>
</dbReference>
<feature type="region of interest" description="Disordered" evidence="1">
    <location>
        <begin position="73"/>
        <end position="105"/>
    </location>
</feature>